<feature type="domain" description="BON" evidence="2">
    <location>
        <begin position="126"/>
        <end position="194"/>
    </location>
</feature>
<dbReference type="Pfam" id="PF04972">
    <property type="entry name" value="BON"/>
    <property type="match status" value="2"/>
</dbReference>
<sequence>MKKISIMKKLLLISALCSLNVYAAGQPAQTPPAEGKSVMRSVDNFMDDSAITAKVKTALIDDKEINSTDLSLSTQRGVVTVEGFVTSRRQMERVDHLVRSITGVKQVINHLHLKPAQQTNLKSYASDTATTSEIVARLLANKQVSSRHISVTTTRGTVLLTGDVSNRQQKNKAAEIARKVSGVRAVKNELSISN</sequence>
<dbReference type="InterPro" id="IPR051686">
    <property type="entry name" value="Lipoprotein_DolP"/>
</dbReference>
<gene>
    <name evidence="3" type="primary">osmY</name>
    <name evidence="3" type="ORF">ACFP9W_07265</name>
</gene>
<feature type="chain" id="PRO_5045418086" evidence="1">
    <location>
        <begin position="24"/>
        <end position="194"/>
    </location>
</feature>
<comment type="caution">
    <text evidence="3">The sequence shown here is derived from an EMBL/GenBank/DDBJ whole genome shotgun (WGS) entry which is preliminary data.</text>
</comment>
<dbReference type="PANTHER" id="PTHR34606:SF11">
    <property type="entry name" value="OSMOTICALLY-INDUCIBLE PROTEIN Y"/>
    <property type="match status" value="1"/>
</dbReference>
<reference evidence="4" key="1">
    <citation type="journal article" date="2019" name="Int. J. Syst. Evol. Microbiol.">
        <title>The Global Catalogue of Microorganisms (GCM) 10K type strain sequencing project: providing services to taxonomists for standard genome sequencing and annotation.</title>
        <authorList>
            <consortium name="The Broad Institute Genomics Platform"/>
            <consortium name="The Broad Institute Genome Sequencing Center for Infectious Disease"/>
            <person name="Wu L."/>
            <person name="Ma J."/>
        </authorList>
    </citation>
    <scope>NUCLEOTIDE SEQUENCE [LARGE SCALE GENOMIC DNA]</scope>
    <source>
        <strain evidence="4">CGMCC 1.18518</strain>
    </source>
</reference>
<dbReference type="NCBIfam" id="NF007858">
    <property type="entry name" value="PRK10568.1"/>
    <property type="match status" value="1"/>
</dbReference>
<dbReference type="Proteomes" id="UP001596230">
    <property type="component" value="Unassembled WGS sequence"/>
</dbReference>
<evidence type="ECO:0000313" key="4">
    <source>
        <dbReference type="Proteomes" id="UP001596230"/>
    </source>
</evidence>
<keyword evidence="1" id="KW-0732">Signal</keyword>
<proteinExistence type="predicted"/>
<dbReference type="InterPro" id="IPR007055">
    <property type="entry name" value="BON_dom"/>
</dbReference>
<keyword evidence="4" id="KW-1185">Reference proteome</keyword>
<dbReference type="SMART" id="SM00749">
    <property type="entry name" value="BON"/>
    <property type="match status" value="2"/>
</dbReference>
<feature type="signal peptide" evidence="1">
    <location>
        <begin position="1"/>
        <end position="23"/>
    </location>
</feature>
<dbReference type="EMBL" id="JBHSUB010000008">
    <property type="protein sequence ID" value="MFC6377889.1"/>
    <property type="molecule type" value="Genomic_DNA"/>
</dbReference>
<name>A0ABW1VYH5_9GAMM</name>
<dbReference type="PROSITE" id="PS50914">
    <property type="entry name" value="BON"/>
    <property type="match status" value="2"/>
</dbReference>
<evidence type="ECO:0000313" key="3">
    <source>
        <dbReference type="EMBL" id="MFC6377889.1"/>
    </source>
</evidence>
<dbReference type="PANTHER" id="PTHR34606">
    <property type="entry name" value="BON DOMAIN-CONTAINING PROTEIN"/>
    <property type="match status" value="1"/>
</dbReference>
<organism evidence="3 4">
    <name type="scientific">Tatumella terrea</name>
    <dbReference type="NCBI Taxonomy" id="419007"/>
    <lineage>
        <taxon>Bacteria</taxon>
        <taxon>Pseudomonadati</taxon>
        <taxon>Pseudomonadota</taxon>
        <taxon>Gammaproteobacteria</taxon>
        <taxon>Enterobacterales</taxon>
        <taxon>Erwiniaceae</taxon>
        <taxon>Tatumella</taxon>
    </lineage>
</organism>
<dbReference type="Gene3D" id="3.30.1340.30">
    <property type="match status" value="2"/>
</dbReference>
<evidence type="ECO:0000256" key="1">
    <source>
        <dbReference type="SAM" id="SignalP"/>
    </source>
</evidence>
<dbReference type="InterPro" id="IPR014004">
    <property type="entry name" value="Transpt-assoc_nodulatn_dom_bac"/>
</dbReference>
<protein>
    <submittedName>
        <fullName evidence="3">Molecular chaperone OsmY</fullName>
    </submittedName>
</protein>
<feature type="domain" description="BON" evidence="2">
    <location>
        <begin position="47"/>
        <end position="115"/>
    </location>
</feature>
<dbReference type="RefSeq" id="WP_343869341.1">
    <property type="nucleotide sequence ID" value="NZ_BAAAFX010000013.1"/>
</dbReference>
<evidence type="ECO:0000259" key="2">
    <source>
        <dbReference type="PROSITE" id="PS50914"/>
    </source>
</evidence>
<accession>A0ABW1VYH5</accession>